<keyword evidence="6" id="KW-1017">Isopeptide bond</keyword>
<feature type="compositionally biased region" description="Basic and acidic residues" evidence="14">
    <location>
        <begin position="94"/>
        <end position="105"/>
    </location>
</feature>
<feature type="domain" description="CRAL-TRIO" evidence="15">
    <location>
        <begin position="189"/>
        <end position="363"/>
    </location>
</feature>
<keyword evidence="11" id="KW-0446">Lipid-binding</keyword>
<dbReference type="GO" id="GO:0051301">
    <property type="term" value="P:cell division"/>
    <property type="evidence" value="ECO:0007669"/>
    <property type="project" value="UniProtKB-KW"/>
</dbReference>
<dbReference type="FunFam" id="2.60.120.680:FF:000008">
    <property type="entry name" value="PATELLIN 2"/>
    <property type="match status" value="1"/>
</dbReference>
<evidence type="ECO:0000256" key="12">
    <source>
        <dbReference type="ARBA" id="ARBA00023136"/>
    </source>
</evidence>
<dbReference type="SMART" id="SM00516">
    <property type="entry name" value="SEC14"/>
    <property type="match status" value="1"/>
</dbReference>
<evidence type="ECO:0000256" key="6">
    <source>
        <dbReference type="ARBA" id="ARBA00022499"/>
    </source>
</evidence>
<keyword evidence="7" id="KW-0597">Phosphoprotein</keyword>
<dbReference type="InterPro" id="IPR009038">
    <property type="entry name" value="GOLD_dom"/>
</dbReference>
<dbReference type="InterPro" id="IPR036273">
    <property type="entry name" value="CRAL/TRIO_N_dom_sf"/>
</dbReference>
<keyword evidence="5" id="KW-0963">Cytoplasm</keyword>
<feature type="compositionally biased region" description="Basic and acidic residues" evidence="14">
    <location>
        <begin position="54"/>
        <end position="87"/>
    </location>
</feature>
<evidence type="ECO:0008006" key="19">
    <source>
        <dbReference type="Google" id="ProtNLM"/>
    </source>
</evidence>
<dbReference type="Proteomes" id="UP001642260">
    <property type="component" value="Unassembled WGS sequence"/>
</dbReference>
<dbReference type="Pfam" id="PF00650">
    <property type="entry name" value="CRAL_TRIO"/>
    <property type="match status" value="1"/>
</dbReference>
<evidence type="ECO:0000259" key="15">
    <source>
        <dbReference type="PROSITE" id="PS50191"/>
    </source>
</evidence>
<dbReference type="CDD" id="cd00170">
    <property type="entry name" value="SEC14"/>
    <property type="match status" value="1"/>
</dbReference>
<dbReference type="PROSITE" id="PS50191">
    <property type="entry name" value="CRAL_TRIO"/>
    <property type="match status" value="1"/>
</dbReference>
<dbReference type="Pfam" id="PF25099">
    <property type="entry name" value="GOLD_PATL1_C"/>
    <property type="match status" value="1"/>
</dbReference>
<dbReference type="Gene3D" id="2.60.120.680">
    <property type="entry name" value="GOLD domain"/>
    <property type="match status" value="1"/>
</dbReference>
<dbReference type="AlphaFoldDB" id="A0ABC8JT66"/>
<proteinExistence type="inferred from homology"/>
<evidence type="ECO:0000256" key="1">
    <source>
        <dbReference type="ARBA" id="ARBA00004370"/>
    </source>
</evidence>
<gene>
    <name evidence="17" type="ORF">ERUC_LOCUS13301</name>
</gene>
<evidence type="ECO:0000256" key="8">
    <source>
        <dbReference type="ARBA" id="ARBA00022618"/>
    </source>
</evidence>
<dbReference type="InterPro" id="IPR011074">
    <property type="entry name" value="CRAL/TRIO_N_dom"/>
</dbReference>
<dbReference type="PANTHER" id="PTHR45932:SF6">
    <property type="entry name" value="PATELLIN-3"/>
    <property type="match status" value="1"/>
</dbReference>
<comment type="subcellular location">
    <subcellularLocation>
        <location evidence="2">Cytoplasm</location>
    </subcellularLocation>
    <subcellularLocation>
        <location evidence="1">Membrane</location>
    </subcellularLocation>
</comment>
<evidence type="ECO:0000313" key="18">
    <source>
        <dbReference type="Proteomes" id="UP001642260"/>
    </source>
</evidence>
<evidence type="ECO:0000256" key="2">
    <source>
        <dbReference type="ARBA" id="ARBA00004496"/>
    </source>
</evidence>
<keyword evidence="13" id="KW-0131">Cell cycle</keyword>
<protein>
    <recommendedName>
        <fullName evidence="19">Patellin-3</fullName>
    </recommendedName>
</protein>
<dbReference type="Gene3D" id="3.40.525.10">
    <property type="entry name" value="CRAL-TRIO lipid binding domain"/>
    <property type="match status" value="1"/>
</dbReference>
<evidence type="ECO:0000256" key="10">
    <source>
        <dbReference type="ARBA" id="ARBA00022990"/>
    </source>
</evidence>
<dbReference type="PROSITE" id="PS50866">
    <property type="entry name" value="GOLD"/>
    <property type="match status" value="1"/>
</dbReference>
<dbReference type="Pfam" id="PF03765">
    <property type="entry name" value="CRAL_TRIO_N"/>
    <property type="match status" value="1"/>
</dbReference>
<dbReference type="InterPro" id="IPR056794">
    <property type="entry name" value="PATL1-6_C_GOLD"/>
</dbReference>
<dbReference type="GO" id="GO:0008289">
    <property type="term" value="F:lipid binding"/>
    <property type="evidence" value="ECO:0007669"/>
    <property type="project" value="UniProtKB-KW"/>
</dbReference>
<evidence type="ECO:0000256" key="7">
    <source>
        <dbReference type="ARBA" id="ARBA00022553"/>
    </source>
</evidence>
<dbReference type="SMART" id="SM01100">
    <property type="entry name" value="CRAL_TRIO_N"/>
    <property type="match status" value="1"/>
</dbReference>
<dbReference type="SUPFAM" id="SSF46938">
    <property type="entry name" value="CRAL/TRIO N-terminal domain"/>
    <property type="match status" value="1"/>
</dbReference>
<organism evidence="17 18">
    <name type="scientific">Eruca vesicaria subsp. sativa</name>
    <name type="common">Garden rocket</name>
    <name type="synonym">Eruca sativa</name>
    <dbReference type="NCBI Taxonomy" id="29727"/>
    <lineage>
        <taxon>Eukaryota</taxon>
        <taxon>Viridiplantae</taxon>
        <taxon>Streptophyta</taxon>
        <taxon>Embryophyta</taxon>
        <taxon>Tracheophyta</taxon>
        <taxon>Spermatophyta</taxon>
        <taxon>Magnoliopsida</taxon>
        <taxon>eudicotyledons</taxon>
        <taxon>Gunneridae</taxon>
        <taxon>Pentapetalae</taxon>
        <taxon>rosids</taxon>
        <taxon>malvids</taxon>
        <taxon>Brassicales</taxon>
        <taxon>Brassicaceae</taxon>
        <taxon>Brassiceae</taxon>
        <taxon>Eruca</taxon>
    </lineage>
</organism>
<dbReference type="GO" id="GO:0005737">
    <property type="term" value="C:cytoplasm"/>
    <property type="evidence" value="ECO:0007669"/>
    <property type="project" value="UniProtKB-SubCell"/>
</dbReference>
<feature type="domain" description="GOLD" evidence="16">
    <location>
        <begin position="339"/>
        <end position="473"/>
    </location>
</feature>
<keyword evidence="8" id="KW-0132">Cell division</keyword>
<keyword evidence="9" id="KW-0832">Ubl conjugation</keyword>
<comment type="similarity">
    <text evidence="3">Belongs to the patellin family.</text>
</comment>
<keyword evidence="12" id="KW-0472">Membrane</keyword>
<keyword evidence="18" id="KW-1185">Reference proteome</keyword>
<dbReference type="SUPFAM" id="SSF52087">
    <property type="entry name" value="CRAL/TRIO domain"/>
    <property type="match status" value="1"/>
</dbReference>
<evidence type="ECO:0000256" key="5">
    <source>
        <dbReference type="ARBA" id="ARBA00022490"/>
    </source>
</evidence>
<dbReference type="EMBL" id="CAKOAT010126265">
    <property type="protein sequence ID" value="CAH8334607.1"/>
    <property type="molecule type" value="Genomic_DNA"/>
</dbReference>
<feature type="compositionally biased region" description="Polar residues" evidence="14">
    <location>
        <begin position="1"/>
        <end position="21"/>
    </location>
</feature>
<evidence type="ECO:0000256" key="9">
    <source>
        <dbReference type="ARBA" id="ARBA00022843"/>
    </source>
</evidence>
<sequence length="476" mass="54320">MAEESSTITTLSPPENSNSTHEVLATETETPKKTTDTDPPENSVTAAAQPEVTPEEHHPPKVTETETASTEKKETSQKEAAEEDKRIPQNLGSFKEESSKLSDLSISEKKSLDELKPLVREALDNHQLGSVTKPEEVTIWGVPLLKDDRSDVVLLKFLRARDFKVKDSLTMLKNTLKWRKDFKIDELVDEDLVDDLDKVVFMHGHDREGHPVCYNVYGEFQNKELYEKTFSDEEKRKHFLRTRIQFLERSIRKLDFSSGGVSTIFQINDMKNSPGLGKKELRSATKQAVELLQDNYPEFVFKQAFINVPWGYLVFYTVIPFMTPRSKSKLVFADPSRSAETLFKYISPEQVPVQYGGLSVDPCDCNPDFSLDDPASEVTVKPGTKQTVEIIIYEKCEIVWEIRVIGWEVSYKAEFVPEEKDAYMVVVQKPRKMKPADEPVLTQSFKVNELGKVLLTVDNPTSKKKKLVYRFNVKPL</sequence>
<dbReference type="GO" id="GO:0002020">
    <property type="term" value="F:protease binding"/>
    <property type="evidence" value="ECO:0007669"/>
    <property type="project" value="UniProtKB-ARBA"/>
</dbReference>
<reference evidence="17 18" key="1">
    <citation type="submission" date="2022-03" db="EMBL/GenBank/DDBJ databases">
        <authorList>
            <person name="Macdonald S."/>
            <person name="Ahmed S."/>
            <person name="Newling K."/>
        </authorList>
    </citation>
    <scope>NUCLEOTIDE SEQUENCE [LARGE SCALE GENOMIC DNA]</scope>
</reference>
<evidence type="ECO:0000256" key="3">
    <source>
        <dbReference type="ARBA" id="ARBA00007155"/>
    </source>
</evidence>
<accession>A0ABC8JT66</accession>
<feature type="region of interest" description="Disordered" evidence="14">
    <location>
        <begin position="1"/>
        <end position="105"/>
    </location>
</feature>
<dbReference type="InterPro" id="IPR044834">
    <property type="entry name" value="PATL"/>
</dbReference>
<evidence type="ECO:0000259" key="16">
    <source>
        <dbReference type="PROSITE" id="PS50866"/>
    </source>
</evidence>
<comment type="caution">
    <text evidence="17">The sequence shown here is derived from an EMBL/GenBank/DDBJ whole genome shotgun (WGS) entry which is preliminary data.</text>
</comment>
<keyword evidence="10" id="KW-0007">Acetylation</keyword>
<evidence type="ECO:0000256" key="11">
    <source>
        <dbReference type="ARBA" id="ARBA00023121"/>
    </source>
</evidence>
<evidence type="ECO:0000256" key="14">
    <source>
        <dbReference type="SAM" id="MobiDB-lite"/>
    </source>
</evidence>
<dbReference type="GO" id="GO:0016020">
    <property type="term" value="C:membrane"/>
    <property type="evidence" value="ECO:0007669"/>
    <property type="project" value="UniProtKB-SubCell"/>
</dbReference>
<name>A0ABC8JT66_ERUVS</name>
<dbReference type="InterPro" id="IPR036865">
    <property type="entry name" value="CRAL-TRIO_dom_sf"/>
</dbReference>
<keyword evidence="4" id="KW-0813">Transport</keyword>
<evidence type="ECO:0000256" key="13">
    <source>
        <dbReference type="ARBA" id="ARBA00023306"/>
    </source>
</evidence>
<dbReference type="PANTHER" id="PTHR45932">
    <property type="entry name" value="PATELLIN-1"/>
    <property type="match status" value="1"/>
</dbReference>
<evidence type="ECO:0000313" key="17">
    <source>
        <dbReference type="EMBL" id="CAH8334607.1"/>
    </source>
</evidence>
<evidence type="ECO:0000256" key="4">
    <source>
        <dbReference type="ARBA" id="ARBA00022448"/>
    </source>
</evidence>
<dbReference type="InterPro" id="IPR001251">
    <property type="entry name" value="CRAL-TRIO_dom"/>
</dbReference>